<dbReference type="SUPFAM" id="SSF56935">
    <property type="entry name" value="Porins"/>
    <property type="match status" value="1"/>
</dbReference>
<dbReference type="Proteomes" id="UP000199149">
    <property type="component" value="Unassembled WGS sequence"/>
</dbReference>
<keyword evidence="3" id="KW-0998">Cell outer membrane</keyword>
<dbReference type="PANTHER" id="PTHR40980">
    <property type="entry name" value="PLUG DOMAIN-CONTAINING PROTEIN"/>
    <property type="match status" value="1"/>
</dbReference>
<dbReference type="GO" id="GO:0009279">
    <property type="term" value="C:cell outer membrane"/>
    <property type="evidence" value="ECO:0007669"/>
    <property type="project" value="UniProtKB-SubCell"/>
</dbReference>
<dbReference type="STRING" id="684065.SAMN05421738_10760"/>
<proteinExistence type="predicted"/>
<evidence type="ECO:0000313" key="6">
    <source>
        <dbReference type="Proteomes" id="UP000199149"/>
    </source>
</evidence>
<keyword evidence="6" id="KW-1185">Reference proteome</keyword>
<dbReference type="RefSeq" id="WP_092908120.1">
    <property type="nucleotide sequence ID" value="NZ_FOUZ01000007.1"/>
</dbReference>
<evidence type="ECO:0000256" key="1">
    <source>
        <dbReference type="ARBA" id="ARBA00004442"/>
    </source>
</evidence>
<protein>
    <submittedName>
        <fullName evidence="5">Outer membrane protein beta-barrel family protein</fullName>
    </submittedName>
</protein>
<name>A0A1I4WK44_9FLAO</name>
<dbReference type="AlphaFoldDB" id="A0A1I4WK44"/>
<evidence type="ECO:0000256" key="3">
    <source>
        <dbReference type="ARBA" id="ARBA00023237"/>
    </source>
</evidence>
<gene>
    <name evidence="5" type="ORF">SAMN05421738_10760</name>
</gene>
<evidence type="ECO:0000259" key="4">
    <source>
        <dbReference type="Pfam" id="PF14905"/>
    </source>
</evidence>
<dbReference type="EMBL" id="FOUZ01000007">
    <property type="protein sequence ID" value="SFN14068.1"/>
    <property type="molecule type" value="Genomic_DNA"/>
</dbReference>
<dbReference type="Pfam" id="PF14905">
    <property type="entry name" value="OMP_b-brl_3"/>
    <property type="match status" value="1"/>
</dbReference>
<dbReference type="InterPro" id="IPR041700">
    <property type="entry name" value="OMP_b-brl_3"/>
</dbReference>
<evidence type="ECO:0000256" key="2">
    <source>
        <dbReference type="ARBA" id="ARBA00023136"/>
    </source>
</evidence>
<dbReference type="InterPro" id="IPR036942">
    <property type="entry name" value="Beta-barrel_TonB_sf"/>
</dbReference>
<organism evidence="5 6">
    <name type="scientific">Algoriella xinjiangensis</name>
    <dbReference type="NCBI Taxonomy" id="684065"/>
    <lineage>
        <taxon>Bacteria</taxon>
        <taxon>Pseudomonadati</taxon>
        <taxon>Bacteroidota</taxon>
        <taxon>Flavobacteriia</taxon>
        <taxon>Flavobacteriales</taxon>
        <taxon>Weeksellaceae</taxon>
        <taxon>Algoriella</taxon>
    </lineage>
</organism>
<dbReference type="PANTHER" id="PTHR40980:SF3">
    <property type="entry name" value="TONB-DEPENDENT RECEPTOR-LIKE BETA-BARREL DOMAIN-CONTAINING PROTEIN"/>
    <property type="match status" value="1"/>
</dbReference>
<accession>A0A1I4WK44</accession>
<reference evidence="6" key="1">
    <citation type="submission" date="2016-10" db="EMBL/GenBank/DDBJ databases">
        <authorList>
            <person name="Varghese N."/>
            <person name="Submissions S."/>
        </authorList>
    </citation>
    <scope>NUCLEOTIDE SEQUENCE [LARGE SCALE GENOMIC DNA]</scope>
    <source>
        <strain evidence="6">XJ109</strain>
    </source>
</reference>
<dbReference type="OrthoDB" id="8764943at2"/>
<comment type="subcellular location">
    <subcellularLocation>
        <location evidence="1">Cell outer membrane</location>
    </subcellularLocation>
</comment>
<keyword evidence="2" id="KW-0472">Membrane</keyword>
<feature type="domain" description="Outer membrane protein beta-barrel" evidence="4">
    <location>
        <begin position="366"/>
        <end position="749"/>
    </location>
</feature>
<dbReference type="Gene3D" id="2.40.170.20">
    <property type="entry name" value="TonB-dependent receptor, beta-barrel domain"/>
    <property type="match status" value="1"/>
</dbReference>
<evidence type="ECO:0000313" key="5">
    <source>
        <dbReference type="EMBL" id="SFN14068.1"/>
    </source>
</evidence>
<sequence>MKFLQLIFLLFGSILFAQNLYSLNGKLVNQENQPINLSEIYLYDEKRNLINSQISENSTFEFINLPAQKYYLTVITTDSTEEIPLFLLDENKNITYTIHENPIAIDEVLINAKKKTFKMENGNLTIDVANSIFNKSTNPTDLFSKLPSVMLGADRESLTIIGKGNPLLYIGNQKVDFNAINTLSVDDIKSIEIIKNPTAQYEAEGKSVIKITLKNIKKDGFKVNLQETLSFKKKFNNYFNSNFQFRKNKSEFKINAAYNTRQAWESNGFDYLVSEKNIQSNYIIKSQTKQPNFILGTSFFQELNTDGDYLTLSLNGNFKNDKGLIDTNTNYSDDNKNEHILTLNKNDNQRNYTNSLFNYNKVIKSINATLLTGFQFTNFSKSTNYIFSNNINDTGFEYNQTRNQKYQINAYAGRLDFEKTFDEKTKIELGGSFTKAAAKTNNKTEFAIATPTQFLKYKFDELNTALYSQFSSEIKKINYKVGLRLETTNSDGFNEILAQKDINKNYVDWFPNAQISYQIDDKKVFSLSYNRTIDRPDYGSISSGNLYGSPYVEYGGNFNILPTYTNTVTGNIALNKWAINASFYQSKNPMGYTLVYDDKRDISTFTAVNFEKESGYSVGLDVPFEWEIWSSQNSFSVNYNKTQDSTAILRKSTPYLYFYSNNTFKIAKDFNFIINGYWLTKRTEGIYERNAQIIANLGLTKKIKDFDLTLNYNDLFKQLEFREVLAYGKISSKNVFFVDSPEFSISLKYNFGKISTSNYKENKVNEDENRIK</sequence>